<protein>
    <submittedName>
        <fullName evidence="5">Two component transcriptional regulator, LytTR family</fullName>
    </submittedName>
</protein>
<dbReference type="PROSITE" id="PS50110">
    <property type="entry name" value="RESPONSE_REGULATORY"/>
    <property type="match status" value="1"/>
</dbReference>
<dbReference type="GO" id="GO:0032993">
    <property type="term" value="C:protein-DNA complex"/>
    <property type="evidence" value="ECO:0007669"/>
    <property type="project" value="TreeGrafter"/>
</dbReference>
<dbReference type="SMART" id="SM00448">
    <property type="entry name" value="REC"/>
    <property type="match status" value="1"/>
</dbReference>
<feature type="domain" description="HTH LytTR-type" evidence="4">
    <location>
        <begin position="163"/>
        <end position="243"/>
    </location>
</feature>
<dbReference type="GO" id="GO:0000976">
    <property type="term" value="F:transcription cis-regulatory region binding"/>
    <property type="evidence" value="ECO:0007669"/>
    <property type="project" value="TreeGrafter"/>
</dbReference>
<evidence type="ECO:0000259" key="3">
    <source>
        <dbReference type="PROSITE" id="PS50110"/>
    </source>
</evidence>
<dbReference type="Gene3D" id="2.40.50.1020">
    <property type="entry name" value="LytTr DNA-binding domain"/>
    <property type="match status" value="1"/>
</dbReference>
<reference evidence="5 6" key="1">
    <citation type="submission" date="2016-10" db="EMBL/GenBank/DDBJ databases">
        <authorList>
            <person name="de Groot N.N."/>
        </authorList>
    </citation>
    <scope>NUCLEOTIDE SEQUENCE [LARGE SCALE GENOMIC DNA]</scope>
    <source>
        <strain evidence="5 6">DSM 21668</strain>
    </source>
</reference>
<dbReference type="InterPro" id="IPR001789">
    <property type="entry name" value="Sig_transdc_resp-reg_receiver"/>
</dbReference>
<dbReference type="GO" id="GO:0005829">
    <property type="term" value="C:cytosol"/>
    <property type="evidence" value="ECO:0007669"/>
    <property type="project" value="TreeGrafter"/>
</dbReference>
<name>A0A1G9KXY4_9BACT</name>
<feature type="modified residue" description="4-aspartylphosphate" evidence="2">
    <location>
        <position position="55"/>
    </location>
</feature>
<evidence type="ECO:0000259" key="4">
    <source>
        <dbReference type="PROSITE" id="PS50930"/>
    </source>
</evidence>
<dbReference type="InterPro" id="IPR007492">
    <property type="entry name" value="LytTR_DNA-bd_dom"/>
</dbReference>
<keyword evidence="6" id="KW-1185">Reference proteome</keyword>
<evidence type="ECO:0000313" key="6">
    <source>
        <dbReference type="Proteomes" id="UP000198901"/>
    </source>
</evidence>
<keyword evidence="1" id="KW-0238">DNA-binding</keyword>
<dbReference type="Pfam" id="PF00072">
    <property type="entry name" value="Response_reg"/>
    <property type="match status" value="1"/>
</dbReference>
<dbReference type="RefSeq" id="WP_093198962.1">
    <property type="nucleotide sequence ID" value="NZ_FNGS01000002.1"/>
</dbReference>
<dbReference type="EMBL" id="FNGS01000002">
    <property type="protein sequence ID" value="SDL54205.1"/>
    <property type="molecule type" value="Genomic_DNA"/>
</dbReference>
<dbReference type="AlphaFoldDB" id="A0A1G9KXY4"/>
<dbReference type="STRING" id="563176.SAMN04488090_1165"/>
<accession>A0A1G9KXY4</accession>
<dbReference type="SMART" id="SM00850">
    <property type="entry name" value="LytTR"/>
    <property type="match status" value="1"/>
</dbReference>
<proteinExistence type="predicted"/>
<feature type="domain" description="Response regulatory" evidence="3">
    <location>
        <begin position="2"/>
        <end position="115"/>
    </location>
</feature>
<dbReference type="PANTHER" id="PTHR48111:SF69">
    <property type="entry name" value="RESPONSE REGULATOR RECEIVER"/>
    <property type="match status" value="1"/>
</dbReference>
<organism evidence="5 6">
    <name type="scientific">Siphonobacter aquaeclarae</name>
    <dbReference type="NCBI Taxonomy" id="563176"/>
    <lineage>
        <taxon>Bacteria</taxon>
        <taxon>Pseudomonadati</taxon>
        <taxon>Bacteroidota</taxon>
        <taxon>Cytophagia</taxon>
        <taxon>Cytophagales</taxon>
        <taxon>Cytophagaceae</taxon>
        <taxon>Siphonobacter</taxon>
    </lineage>
</organism>
<dbReference type="InterPro" id="IPR011006">
    <property type="entry name" value="CheY-like_superfamily"/>
</dbReference>
<evidence type="ECO:0000256" key="1">
    <source>
        <dbReference type="ARBA" id="ARBA00023125"/>
    </source>
</evidence>
<keyword evidence="2" id="KW-0597">Phosphoprotein</keyword>
<dbReference type="GO" id="GO:0000156">
    <property type="term" value="F:phosphorelay response regulator activity"/>
    <property type="evidence" value="ECO:0007669"/>
    <property type="project" value="TreeGrafter"/>
</dbReference>
<gene>
    <name evidence="5" type="ORF">SAMN04488090_1165</name>
</gene>
<dbReference type="Pfam" id="PF04397">
    <property type="entry name" value="LytTR"/>
    <property type="match status" value="1"/>
</dbReference>
<evidence type="ECO:0000313" key="5">
    <source>
        <dbReference type="EMBL" id="SDL54205.1"/>
    </source>
</evidence>
<evidence type="ECO:0000256" key="2">
    <source>
        <dbReference type="PROSITE-ProRule" id="PRU00169"/>
    </source>
</evidence>
<dbReference type="PANTHER" id="PTHR48111">
    <property type="entry name" value="REGULATOR OF RPOS"/>
    <property type="match status" value="1"/>
</dbReference>
<dbReference type="SUPFAM" id="SSF52172">
    <property type="entry name" value="CheY-like"/>
    <property type="match status" value="1"/>
</dbReference>
<dbReference type="InterPro" id="IPR039420">
    <property type="entry name" value="WalR-like"/>
</dbReference>
<dbReference type="Gene3D" id="3.40.50.2300">
    <property type="match status" value="1"/>
</dbReference>
<dbReference type="OrthoDB" id="646623at2"/>
<sequence>MNALIVEDEILIAEQMQRMLYDVAPHVRVLGVVSSLKALQRWLVQHPEPDLIFMDIQLSDGLSFAIFEQFRLRCPVIFTTAYDEYAIRAFRANGIDYLLKPVEEEDLIRSLEKLRRFSGSYEGLVRQIRQEPAFREKFIVHHRQSAVPVSVQDIAVFELDQLIYLHKRDGQRYVMDHRSLEEIEAELNPVQFFRANRRQIVSLDAIERFRTDPSGRVLLTVAPVGTIEISKEKAPVFRKWINR</sequence>
<dbReference type="PROSITE" id="PS50930">
    <property type="entry name" value="HTH_LYTTR"/>
    <property type="match status" value="1"/>
</dbReference>
<dbReference type="Proteomes" id="UP000198901">
    <property type="component" value="Unassembled WGS sequence"/>
</dbReference>
<dbReference type="GO" id="GO:0006355">
    <property type="term" value="P:regulation of DNA-templated transcription"/>
    <property type="evidence" value="ECO:0007669"/>
    <property type="project" value="TreeGrafter"/>
</dbReference>